<comment type="similarity">
    <text evidence="3">Belongs to the xanthine dehydrogenase family.</text>
</comment>
<feature type="domain" description="FAD-binding PCMH-type" evidence="22">
    <location>
        <begin position="191"/>
        <end position="377"/>
    </location>
</feature>
<comment type="catalytic activity">
    <reaction evidence="17">
        <text>xanthine + NAD(+) + H2O = urate + NADH + H(+)</text>
        <dbReference type="Rhea" id="RHEA:16669"/>
        <dbReference type="ChEBI" id="CHEBI:15377"/>
        <dbReference type="ChEBI" id="CHEBI:15378"/>
        <dbReference type="ChEBI" id="CHEBI:17712"/>
        <dbReference type="ChEBI" id="CHEBI:17775"/>
        <dbReference type="ChEBI" id="CHEBI:57540"/>
        <dbReference type="ChEBI" id="CHEBI:57945"/>
        <dbReference type="EC" id="1.17.1.4"/>
    </reaction>
</comment>
<dbReference type="FunFam" id="1.10.150.120:FF:000001">
    <property type="entry name" value="Aldehyde oxidase 1"/>
    <property type="match status" value="1"/>
</dbReference>
<dbReference type="GO" id="GO:0071949">
    <property type="term" value="F:FAD binding"/>
    <property type="evidence" value="ECO:0007669"/>
    <property type="project" value="InterPro"/>
</dbReference>
<feature type="binding site" evidence="21">
    <location>
        <position position="1044"/>
    </location>
    <ligand>
        <name>Mo-molybdopterin</name>
        <dbReference type="ChEBI" id="CHEBI:71302"/>
    </ligand>
    <ligandPart>
        <name>Mo</name>
        <dbReference type="ChEBI" id="CHEBI:28685"/>
    </ligandPart>
</feature>
<evidence type="ECO:0000256" key="16">
    <source>
        <dbReference type="ARBA" id="ARBA00034078"/>
    </source>
</evidence>
<keyword evidence="14" id="KW-0520">NAD</keyword>
<dbReference type="InterPro" id="IPR002346">
    <property type="entry name" value="Mopterin_DH_FAD-bd"/>
</dbReference>
<dbReference type="GO" id="GO:0043546">
    <property type="term" value="F:molybdopterin cofactor binding"/>
    <property type="evidence" value="ECO:0007669"/>
    <property type="project" value="InterPro"/>
</dbReference>
<dbReference type="Pfam" id="PF01315">
    <property type="entry name" value="Ald_Xan_dh_C"/>
    <property type="match status" value="1"/>
</dbReference>
<dbReference type="InterPro" id="IPR016208">
    <property type="entry name" value="Ald_Oxase/xanthine_DH-like"/>
</dbReference>
<dbReference type="InterPro" id="IPR036856">
    <property type="entry name" value="Ald_Oxase/Xan_DH_a/b_sf"/>
</dbReference>
<evidence type="ECO:0000256" key="20">
    <source>
        <dbReference type="PIRSR" id="PIRSR000127-2"/>
    </source>
</evidence>
<evidence type="ECO:0000256" key="6">
    <source>
        <dbReference type="ARBA" id="ARBA00022505"/>
    </source>
</evidence>
<keyword evidence="9 21" id="KW-0479">Metal-binding</keyword>
<dbReference type="GO" id="GO:0004854">
    <property type="term" value="F:xanthine dehydrogenase activity"/>
    <property type="evidence" value="ECO:0007669"/>
    <property type="project" value="UniProtKB-EC"/>
</dbReference>
<dbReference type="Gene3D" id="3.30.465.10">
    <property type="match status" value="1"/>
</dbReference>
<keyword evidence="8 21" id="KW-0001">2Fe-2S</keyword>
<comment type="subunit">
    <text evidence="4">Homodimer.</text>
</comment>
<dbReference type="InterPro" id="IPR016167">
    <property type="entry name" value="FAD-bd_PCMH_sub1"/>
</dbReference>
<dbReference type="SUPFAM" id="SSF56176">
    <property type="entry name" value="FAD-binding/transporter-associated domain-like"/>
    <property type="match status" value="1"/>
</dbReference>
<evidence type="ECO:0000256" key="7">
    <source>
        <dbReference type="ARBA" id="ARBA00022630"/>
    </source>
</evidence>
<dbReference type="PIRSF" id="PIRSF000127">
    <property type="entry name" value="Xanthine_DH"/>
    <property type="match status" value="1"/>
</dbReference>
<feature type="non-terminal residue" evidence="23">
    <location>
        <position position="1292"/>
    </location>
</feature>
<feature type="binding site" evidence="20">
    <location>
        <position position="322"/>
    </location>
    <ligand>
        <name>FAD</name>
        <dbReference type="ChEBI" id="CHEBI:57692"/>
    </ligand>
</feature>
<keyword evidence="7" id="KW-0285">Flavoprotein</keyword>
<evidence type="ECO:0000313" key="23">
    <source>
        <dbReference type="EMBL" id="RZB77506.1"/>
    </source>
</evidence>
<evidence type="ECO:0000256" key="19">
    <source>
        <dbReference type="PIRSR" id="PIRSR000127-1"/>
    </source>
</evidence>
<comment type="catalytic activity">
    <reaction evidence="18">
        <text>hypoxanthine + NAD(+) + H2O = xanthine + NADH + H(+)</text>
        <dbReference type="Rhea" id="RHEA:24670"/>
        <dbReference type="ChEBI" id="CHEBI:15377"/>
        <dbReference type="ChEBI" id="CHEBI:15378"/>
        <dbReference type="ChEBI" id="CHEBI:17368"/>
        <dbReference type="ChEBI" id="CHEBI:17712"/>
        <dbReference type="ChEBI" id="CHEBI:57540"/>
        <dbReference type="ChEBI" id="CHEBI:57945"/>
        <dbReference type="EC" id="1.17.1.4"/>
    </reaction>
</comment>
<dbReference type="OrthoDB" id="8300278at2759"/>
<dbReference type="InterPro" id="IPR008274">
    <property type="entry name" value="AldOxase/xan_DH_MoCoBD1"/>
</dbReference>
<keyword evidence="24" id="KW-1185">Reference proteome</keyword>
<feature type="binding site" evidence="20">
    <location>
        <position position="367"/>
    </location>
    <ligand>
        <name>FAD</name>
        <dbReference type="ChEBI" id="CHEBI:57692"/>
    </ligand>
</feature>
<dbReference type="STRING" id="1661398.A0A482VEQ7"/>
<evidence type="ECO:0000256" key="17">
    <source>
        <dbReference type="ARBA" id="ARBA00049017"/>
    </source>
</evidence>
<evidence type="ECO:0000256" key="9">
    <source>
        <dbReference type="ARBA" id="ARBA00022723"/>
    </source>
</evidence>
<feature type="binding site" evidence="21">
    <location>
        <position position="100"/>
    </location>
    <ligand>
        <name>[2Fe-2S] cluster</name>
        <dbReference type="ChEBI" id="CHEBI:190135"/>
        <label>2</label>
    </ligand>
</feature>
<dbReference type="FunFam" id="3.30.365.10:FF:000003">
    <property type="entry name" value="Aldehyde oxidase 1"/>
    <property type="match status" value="1"/>
</dbReference>
<keyword evidence="11" id="KW-0560">Oxidoreductase</keyword>
<feature type="active site" description="Proton acceptor" evidence="19">
    <location>
        <position position="1226"/>
    </location>
</feature>
<dbReference type="FunFam" id="3.30.365.10:FF:000001">
    <property type="entry name" value="Xanthine dehydrogenase oxidase"/>
    <property type="match status" value="1"/>
</dbReference>
<evidence type="ECO:0000313" key="24">
    <source>
        <dbReference type="Proteomes" id="UP000292052"/>
    </source>
</evidence>
<comment type="cofactor">
    <cofactor evidence="1 20">
        <name>FAD</name>
        <dbReference type="ChEBI" id="CHEBI:57692"/>
    </cofactor>
</comment>
<dbReference type="Pfam" id="PF00941">
    <property type="entry name" value="FAD_binding_5"/>
    <property type="match status" value="1"/>
</dbReference>
<feature type="binding site" evidence="21">
    <location>
        <position position="68"/>
    </location>
    <ligand>
        <name>[2Fe-2S] cluster</name>
        <dbReference type="ChEBI" id="CHEBI:190135"/>
        <label>2</label>
    </ligand>
</feature>
<comment type="caution">
    <text evidence="23">The sequence shown here is derived from an EMBL/GenBank/DDBJ whole genome shotgun (WGS) entry which is preliminary data.</text>
</comment>
<dbReference type="PROSITE" id="PS00559">
    <property type="entry name" value="MOLYBDOPTERIN_EUK"/>
    <property type="match status" value="1"/>
</dbReference>
<dbReference type="InterPro" id="IPR005107">
    <property type="entry name" value="CO_DH_flav_C"/>
</dbReference>
<feature type="binding site" evidence="20">
    <location>
        <begin position="219"/>
        <end position="226"/>
    </location>
    <ligand>
        <name>FAD</name>
        <dbReference type="ChEBI" id="CHEBI:57692"/>
    </ligand>
</feature>
<feature type="binding site" evidence="21">
    <location>
        <position position="763"/>
    </location>
    <ligand>
        <name>Mo-molybdopterin</name>
        <dbReference type="ChEBI" id="CHEBI:71302"/>
    </ligand>
    <ligandPart>
        <name>Mo</name>
        <dbReference type="ChEBI" id="CHEBI:28685"/>
    </ligandPart>
</feature>
<evidence type="ECO:0000256" key="1">
    <source>
        <dbReference type="ARBA" id="ARBA00001974"/>
    </source>
</evidence>
<dbReference type="InterPro" id="IPR036318">
    <property type="entry name" value="FAD-bd_PCMH-like_sf"/>
</dbReference>
<evidence type="ECO:0000256" key="2">
    <source>
        <dbReference type="ARBA" id="ARBA00004275"/>
    </source>
</evidence>
<evidence type="ECO:0000259" key="22">
    <source>
        <dbReference type="PROSITE" id="PS51387"/>
    </source>
</evidence>
<keyword evidence="13 21" id="KW-0411">Iron-sulfur</keyword>
<dbReference type="Proteomes" id="UP000292052">
    <property type="component" value="Unassembled WGS sequence"/>
</dbReference>
<dbReference type="InterPro" id="IPR022407">
    <property type="entry name" value="OxRdtase_Mopterin_BS"/>
</dbReference>
<evidence type="ECO:0000256" key="10">
    <source>
        <dbReference type="ARBA" id="ARBA00022827"/>
    </source>
</evidence>
<feature type="binding site" evidence="20">
    <location>
        <position position="299"/>
    </location>
    <ligand>
        <name>FAD</name>
        <dbReference type="ChEBI" id="CHEBI:57692"/>
    </ligand>
</feature>
<dbReference type="InterPro" id="IPR036884">
    <property type="entry name" value="2Fe-2S-bd_dom_sf"/>
</dbReference>
<feature type="binding site" evidence="20">
    <location>
        <position position="845"/>
    </location>
    <ligand>
        <name>substrate</name>
    </ligand>
</feature>
<dbReference type="PROSITE" id="PS51387">
    <property type="entry name" value="FAD_PCMH"/>
    <property type="match status" value="1"/>
</dbReference>
<dbReference type="PANTHER" id="PTHR45444">
    <property type="entry name" value="XANTHINE DEHYDROGENASE"/>
    <property type="match status" value="1"/>
</dbReference>
<dbReference type="Pfam" id="PF20256">
    <property type="entry name" value="MoCoBD_2"/>
    <property type="match status" value="1"/>
</dbReference>
<dbReference type="Pfam" id="PF03450">
    <property type="entry name" value="CO_deh_flav_C"/>
    <property type="match status" value="1"/>
</dbReference>
<dbReference type="InterPro" id="IPR016169">
    <property type="entry name" value="FAD-bd_PCMH_sub2"/>
</dbReference>
<dbReference type="PANTHER" id="PTHR45444:SF3">
    <property type="entry name" value="XANTHINE DEHYDROGENASE"/>
    <property type="match status" value="1"/>
</dbReference>
<dbReference type="GO" id="GO:0005506">
    <property type="term" value="F:iron ion binding"/>
    <property type="evidence" value="ECO:0007669"/>
    <property type="project" value="InterPro"/>
</dbReference>
<dbReference type="GO" id="GO:0030151">
    <property type="term" value="F:molybdenum ion binding"/>
    <property type="evidence" value="ECO:0007669"/>
    <property type="project" value="InterPro"/>
</dbReference>
<dbReference type="SUPFAM" id="SSF54665">
    <property type="entry name" value="CO dehydrogenase molybdoprotein N-domain-like"/>
    <property type="match status" value="1"/>
</dbReference>
<evidence type="ECO:0000256" key="14">
    <source>
        <dbReference type="ARBA" id="ARBA00023027"/>
    </source>
</evidence>
<comment type="cofactor">
    <cofactor evidence="16">
        <name>[2Fe-2S] cluster</name>
        <dbReference type="ChEBI" id="CHEBI:190135"/>
    </cofactor>
</comment>
<dbReference type="Gene3D" id="3.30.43.10">
    <property type="entry name" value="Uridine Diphospho-n-acetylenolpyruvylglucosamine Reductase, domain 2"/>
    <property type="match status" value="1"/>
</dbReference>
<keyword evidence="10 20" id="KW-0274">FAD</keyword>
<evidence type="ECO:0000256" key="3">
    <source>
        <dbReference type="ARBA" id="ARBA00006849"/>
    </source>
</evidence>
<dbReference type="Pfam" id="PF01799">
    <property type="entry name" value="Fer2_2"/>
    <property type="match status" value="1"/>
</dbReference>
<keyword evidence="12 21" id="KW-0408">Iron</keyword>
<proteinExistence type="inferred from homology"/>
<comment type="cofactor">
    <cofactor evidence="21">
        <name>[2Fe-2S] cluster</name>
        <dbReference type="ChEBI" id="CHEBI:190135"/>
    </cofactor>
    <text evidence="21">Binds 2 [2Fe-2S] clusters.</text>
</comment>
<comment type="cofactor">
    <cofactor evidence="21">
        <name>Mo-molybdopterin</name>
        <dbReference type="ChEBI" id="CHEBI:71302"/>
    </cofactor>
    <text evidence="21">Binds 1 Mo-molybdopterin (Mo-MPT) cofactor per subunit.</text>
</comment>
<evidence type="ECO:0000256" key="13">
    <source>
        <dbReference type="ARBA" id="ARBA00023014"/>
    </source>
</evidence>
<dbReference type="SMART" id="SM01092">
    <property type="entry name" value="CO_deh_flav_C"/>
    <property type="match status" value="1"/>
</dbReference>
<feature type="binding site" evidence="21">
    <location>
        <position position="732"/>
    </location>
    <ligand>
        <name>Mo-molybdopterin</name>
        <dbReference type="ChEBI" id="CHEBI:71302"/>
    </ligand>
    <ligandPart>
        <name>Mo</name>
        <dbReference type="ChEBI" id="CHEBI:28685"/>
    </ligandPart>
</feature>
<feature type="binding site" evidence="20">
    <location>
        <position position="975"/>
    </location>
    <ligand>
        <name>substrate</name>
    </ligand>
</feature>
<accession>A0A482VEQ7</accession>
<comment type="subcellular location">
    <subcellularLocation>
        <location evidence="2">Peroxisome</location>
    </subcellularLocation>
</comment>
<feature type="binding site" evidence="20">
    <location>
        <position position="385"/>
    </location>
    <ligand>
        <name>FAD</name>
        <dbReference type="ChEBI" id="CHEBI:57692"/>
    </ligand>
</feature>
<dbReference type="GO" id="GO:0005777">
    <property type="term" value="C:peroxisome"/>
    <property type="evidence" value="ECO:0007669"/>
    <property type="project" value="UniProtKB-SubCell"/>
</dbReference>
<evidence type="ECO:0000256" key="4">
    <source>
        <dbReference type="ARBA" id="ARBA00011738"/>
    </source>
</evidence>
<organism evidence="23 24">
    <name type="scientific">Asbolus verrucosus</name>
    <name type="common">Desert ironclad beetle</name>
    <dbReference type="NCBI Taxonomy" id="1661398"/>
    <lineage>
        <taxon>Eukaryota</taxon>
        <taxon>Metazoa</taxon>
        <taxon>Ecdysozoa</taxon>
        <taxon>Arthropoda</taxon>
        <taxon>Hexapoda</taxon>
        <taxon>Insecta</taxon>
        <taxon>Pterygota</taxon>
        <taxon>Neoptera</taxon>
        <taxon>Endopterygota</taxon>
        <taxon>Coleoptera</taxon>
        <taxon>Polyphaga</taxon>
        <taxon>Cucujiformia</taxon>
        <taxon>Tenebrionidae</taxon>
        <taxon>Pimeliinae</taxon>
        <taxon>Asbolus</taxon>
    </lineage>
</organism>
<protein>
    <recommendedName>
        <fullName evidence="5">xanthine dehydrogenase</fullName>
        <ecNumber evidence="5">1.17.1.4</ecNumber>
    </recommendedName>
</protein>
<dbReference type="InterPro" id="IPR014309">
    <property type="entry name" value="Xanthine_DH_Mopterin-bd_su"/>
</dbReference>
<feature type="binding site" evidence="20">
    <location>
        <position position="879"/>
    </location>
    <ligand>
        <name>substrate</name>
    </ligand>
</feature>
<dbReference type="Gene3D" id="1.10.150.120">
    <property type="entry name" value="[2Fe-2S]-binding domain"/>
    <property type="match status" value="1"/>
</dbReference>
<keyword evidence="6 21" id="KW-0500">Molybdenum</keyword>
<gene>
    <name evidence="23" type="ORF">BDFB_003402</name>
</gene>
<evidence type="ECO:0000256" key="8">
    <source>
        <dbReference type="ARBA" id="ARBA00022714"/>
    </source>
</evidence>
<dbReference type="InterPro" id="IPR000674">
    <property type="entry name" value="Ald_Oxase/Xan_DH_a/b"/>
</dbReference>
<dbReference type="GO" id="GO:0051537">
    <property type="term" value="F:2 iron, 2 sulfur cluster binding"/>
    <property type="evidence" value="ECO:0007669"/>
    <property type="project" value="UniProtKB-KW"/>
</dbReference>
<feature type="binding site" evidence="21">
    <location>
        <position position="65"/>
    </location>
    <ligand>
        <name>[2Fe-2S] cluster</name>
        <dbReference type="ChEBI" id="CHEBI:190135"/>
        <label>2</label>
    </ligand>
</feature>
<dbReference type="InterPro" id="IPR036683">
    <property type="entry name" value="CO_DH_flav_C_dom_sf"/>
</dbReference>
<keyword evidence="15" id="KW-0576">Peroxisome</keyword>
<dbReference type="FunFam" id="3.30.43.10:FF:000001">
    <property type="entry name" value="Xanthine dehydrogenase/oxidase"/>
    <property type="match status" value="1"/>
</dbReference>
<reference evidence="23 24" key="1">
    <citation type="submission" date="2017-03" db="EMBL/GenBank/DDBJ databases">
        <title>Genome of the blue death feigning beetle - Asbolus verrucosus.</title>
        <authorList>
            <person name="Rider S.D."/>
        </authorList>
    </citation>
    <scope>NUCLEOTIDE SEQUENCE [LARGE SCALE GENOMIC DNA]</scope>
    <source>
        <strain evidence="23">Butters</strain>
        <tissue evidence="23">Head and leg muscle</tissue>
    </source>
</reference>
<dbReference type="SUPFAM" id="SSF55447">
    <property type="entry name" value="CO dehydrogenase flavoprotein C-terminal domain-like"/>
    <property type="match status" value="1"/>
</dbReference>
<dbReference type="Pfam" id="PF02738">
    <property type="entry name" value="MoCoBD_1"/>
    <property type="match status" value="1"/>
</dbReference>
<dbReference type="InterPro" id="IPR002888">
    <property type="entry name" value="2Fe-2S-bd"/>
</dbReference>
<evidence type="ECO:0000256" key="5">
    <source>
        <dbReference type="ARBA" id="ARBA00013123"/>
    </source>
</evidence>
<dbReference type="FunFam" id="3.30.365.10:FF:000004">
    <property type="entry name" value="Xanthine dehydrogenase oxidase"/>
    <property type="match status" value="1"/>
</dbReference>
<dbReference type="FunFam" id="3.30.465.10:FF:000004">
    <property type="entry name" value="Xanthine dehydrogenase/oxidase"/>
    <property type="match status" value="1"/>
</dbReference>
<evidence type="ECO:0000256" key="15">
    <source>
        <dbReference type="ARBA" id="ARBA00023140"/>
    </source>
</evidence>
<evidence type="ECO:0000256" key="11">
    <source>
        <dbReference type="ARBA" id="ARBA00023002"/>
    </source>
</evidence>
<evidence type="ECO:0000256" key="18">
    <source>
        <dbReference type="ARBA" id="ARBA00049517"/>
    </source>
</evidence>
<dbReference type="Gene3D" id="3.30.365.10">
    <property type="entry name" value="Aldehyde oxidase/xanthine dehydrogenase, molybdopterin binding domain"/>
    <property type="match status" value="4"/>
</dbReference>
<feature type="binding site" evidence="21">
    <location>
        <position position="102"/>
    </location>
    <ligand>
        <name>[2Fe-2S] cluster</name>
        <dbReference type="ChEBI" id="CHEBI:190135"/>
        <label>2</label>
    </ligand>
</feature>
<dbReference type="EMBL" id="QDEB01108161">
    <property type="protein sequence ID" value="RZB77506.1"/>
    <property type="molecule type" value="Genomic_DNA"/>
</dbReference>
<dbReference type="InterPro" id="IPR046867">
    <property type="entry name" value="AldOxase/xan_DH_MoCoBD2"/>
</dbReference>
<sequence length="1292" mass="144575">MWYKIRLWRRGVWSLYCDGVKIRQVKEQICSMHGLAVTTVEGIGSTKTKLHPVQERIAKSHGSQCGFCTPGIVMSMYTLLRNSPKPTMKEMEVAFQGNLCRCTGYRPIIEGYKTFTEEWELIQNGSRINGEQTNGCTMGDKCCKFQNKGFNDPEEILFKTSEFTPYDSSQEPIFPPELKVSNVYDSQYLIIKGKNVTWYRPTKLVELLELKKEYPDAKLVVGNTEVGVEIKFKHMVYPVIIQPVQIPEMVEITSNTTGVRIGASTTLTDMEDYLKNQIETLPENKTRIFKAIVEMLNWFAGRQIRSVGAIGGNIMTGSPISDLVPILMANEIVLELQSKDNGIREVRLDEHFFTGYRKTIVKPEEILLAIHIPYTNSDRYCYAYKQARRREDDIAIVNAAINVTFEPKTDIISDVNLGFGGMSFKTVTAPKTRSKLKGLPWNHNTLEIAFSYLQEDLPLDPGAPGGMILYRRSLTLSLFFKMFLAVSVDLQKYIPHVKIDKRELSGIEGFHAKEYKSSQYFTVAPKTQEKSDAVQRPLVHMSAYKQATGEAVYCDDIPFFENELYLAYVTSTKAHANILSIDPSEALAMEGVYYFVSAKDIDEKHNAVGSVVHDEKVFYNDKVTSQGQIIGGIIAADQSTAQNAARKVKIDYQELEPVVITIQDAIKHNSFFGNPHRILKKGDIDQVLKDAPHVLEGECQMGGQEHFYLETQCAVAVPKQEDGEIDIYSSTQNPTEVSAMLAEVLGIQQNKIACKVKRLGGGFGGKESRAMIIAIPVAVAAVKLNRPVRCMLDRDEDIVMTGGRHPFLMKYKIGFDNQGKILGVDMKIYSNCGYSRDLSAAVLDRAMTHFENSYKFPVVRVHGYLCKTNLPSNTAFRGFGGPQGMFAAECMLQDIADYLKKDAIKLSELNLYKEGDFTYYNQKLINCTVDKCWNECIQSSNYYEKRKEVDKFNKENRYKKRGLSVIPTKYGIAFTVPFLNQAGALILVYTDGSVLLSHGGIEMGQGLYTKMIQVASRSLEIPVEKIHTVETSTDKVPNTSPTAASSGSDLNGMAVLQACNIIKERLRPYKEANPKGTWENWVKQAYLDRVSLSATGFYKTPDIGYNWETGEGNMFNYYTYGAACCEVEIDTLTGDHQVHNVDIVMDLGESLNPAIDIGQIEGAFMQGYGLFALEELVYSPSGTNYTRGPGTYKLPGFADIPGEFYVSLLKGVSNPRAVYSSKAVGEPPLFLGSSVLFAIKDAIKAARKENGFTANFRLDSPATAARIRMACQDNITIKFKEPEPGTFKPWNV</sequence>
<dbReference type="EC" id="1.17.1.4" evidence="5"/>
<dbReference type="NCBIfam" id="TIGR02965">
    <property type="entry name" value="xanthine_xdhB"/>
    <property type="match status" value="1"/>
</dbReference>
<evidence type="ECO:0000256" key="12">
    <source>
        <dbReference type="ARBA" id="ARBA00023004"/>
    </source>
</evidence>
<evidence type="ECO:0000256" key="21">
    <source>
        <dbReference type="PIRSR" id="PIRSR000127-3"/>
    </source>
</evidence>
<dbReference type="Gene3D" id="3.30.390.50">
    <property type="entry name" value="CO dehydrogenase flavoprotein, C-terminal domain"/>
    <property type="match status" value="1"/>
</dbReference>
<dbReference type="SUPFAM" id="SSF56003">
    <property type="entry name" value="Molybdenum cofactor-binding domain"/>
    <property type="match status" value="1"/>
</dbReference>
<feature type="binding site" evidence="20">
    <location>
        <position position="767"/>
    </location>
    <ligand>
        <name>substrate</name>
    </ligand>
</feature>
<dbReference type="FunFam" id="3.90.1170.50:FF:000001">
    <property type="entry name" value="Aldehyde oxidase 1"/>
    <property type="match status" value="1"/>
</dbReference>
<name>A0A482VEQ7_ASBVE</name>
<dbReference type="SMART" id="SM01008">
    <property type="entry name" value="Ald_Xan_dh_C"/>
    <property type="match status" value="1"/>
</dbReference>
<dbReference type="Gene3D" id="3.90.1170.50">
    <property type="entry name" value="Aldehyde oxidase/xanthine dehydrogenase, a/b hammerhead"/>
    <property type="match status" value="1"/>
</dbReference>
<dbReference type="SUPFAM" id="SSF47741">
    <property type="entry name" value="CO dehydrogenase ISP C-domain like"/>
    <property type="match status" value="1"/>
</dbReference>
<dbReference type="InterPro" id="IPR016166">
    <property type="entry name" value="FAD-bd_PCMH"/>
</dbReference>
<dbReference type="InterPro" id="IPR037165">
    <property type="entry name" value="AldOxase/xan_DH_Mopterin-bd_sf"/>
</dbReference>
<feature type="binding site" evidence="21">
    <location>
        <position position="877"/>
    </location>
    <ligand>
        <name>Mo-molybdopterin</name>
        <dbReference type="ChEBI" id="CHEBI:71302"/>
    </ligand>
    <ligandPart>
        <name>Mo</name>
        <dbReference type="ChEBI" id="CHEBI:28685"/>
    </ligandPart>
</feature>